<dbReference type="InterPro" id="IPR007855">
    <property type="entry name" value="RDRP"/>
</dbReference>
<dbReference type="GO" id="GO:0003968">
    <property type="term" value="F:RNA-directed RNA polymerase activity"/>
    <property type="evidence" value="ECO:0007669"/>
    <property type="project" value="UniProtKB-KW"/>
</dbReference>
<keyword evidence="4" id="KW-1185">Reference proteome</keyword>
<keyword evidence="1" id="KW-0696">RNA-directed RNA polymerase</keyword>
<evidence type="ECO:0000313" key="3">
    <source>
        <dbReference type="EMBL" id="MFH4981663.1"/>
    </source>
</evidence>
<dbReference type="Pfam" id="PF05183">
    <property type="entry name" value="RdRP"/>
    <property type="match status" value="1"/>
</dbReference>
<dbReference type="EC" id="2.7.7.48" evidence="1"/>
<dbReference type="InterPro" id="IPR057596">
    <property type="entry name" value="RDRP_core"/>
</dbReference>
<accession>A0ABD6EP70</accession>
<evidence type="ECO:0000256" key="1">
    <source>
        <dbReference type="RuleBase" id="RU363098"/>
    </source>
</evidence>
<keyword evidence="1" id="KW-0808">Transferase</keyword>
<evidence type="ECO:0000259" key="2">
    <source>
        <dbReference type="Pfam" id="PF05183"/>
    </source>
</evidence>
<keyword evidence="1" id="KW-0548">Nucleotidyltransferase</keyword>
<name>A0ABD6EP70_9BILA</name>
<comment type="caution">
    <text evidence="3">The sequence shown here is derived from an EMBL/GenBank/DDBJ whole genome shotgun (WGS) entry which is preliminary data.</text>
</comment>
<dbReference type="PANTHER" id="PTHR23079">
    <property type="entry name" value="RNA-DEPENDENT RNA POLYMERASE"/>
    <property type="match status" value="1"/>
</dbReference>
<dbReference type="AlphaFoldDB" id="A0ABD6EP70"/>
<comment type="similarity">
    <text evidence="1">Belongs to the RdRP family.</text>
</comment>
<keyword evidence="1" id="KW-0694">RNA-binding</keyword>
<sequence>MAMPTRFLLLPPEVMMTNRVIRHFGEEYALRCVFRDDNGQRLVPKEFSRGHGQEDQSLIIPQLIHSTLTRGIHISDRTYSFLAWSNSQMRDHGCYMYSDATITDGNSGKLRTYSISDIRAWMGDFSSSRSVPKLMSRMGQCFTQAQPTILLNKGQWCLTEDIIGGRSHPETSEKYTFSDGVGRISQRCATRIAHMLGIEPVPSCFQVGFCNV</sequence>
<dbReference type="GO" id="GO:0003723">
    <property type="term" value="F:RNA binding"/>
    <property type="evidence" value="ECO:0007669"/>
    <property type="project" value="UniProtKB-KW"/>
</dbReference>
<reference evidence="3 4" key="1">
    <citation type="submission" date="2024-08" db="EMBL/GenBank/DDBJ databases">
        <title>Gnathostoma spinigerum genome.</title>
        <authorList>
            <person name="Gonzalez-Bertolin B."/>
            <person name="Monzon S."/>
            <person name="Zaballos A."/>
            <person name="Jimenez P."/>
            <person name="Dekumyoy P."/>
            <person name="Varona S."/>
            <person name="Cuesta I."/>
            <person name="Sumanam S."/>
            <person name="Adisakwattana P."/>
            <person name="Gasser R.B."/>
            <person name="Hernandez-Gonzalez A."/>
            <person name="Young N.D."/>
            <person name="Perteguer M.J."/>
        </authorList>
    </citation>
    <scope>NUCLEOTIDE SEQUENCE [LARGE SCALE GENOMIC DNA]</scope>
    <source>
        <strain evidence="3">AL3</strain>
        <tissue evidence="3">Liver</tissue>
    </source>
</reference>
<organism evidence="3 4">
    <name type="scientific">Gnathostoma spinigerum</name>
    <dbReference type="NCBI Taxonomy" id="75299"/>
    <lineage>
        <taxon>Eukaryota</taxon>
        <taxon>Metazoa</taxon>
        <taxon>Ecdysozoa</taxon>
        <taxon>Nematoda</taxon>
        <taxon>Chromadorea</taxon>
        <taxon>Rhabditida</taxon>
        <taxon>Spirurina</taxon>
        <taxon>Gnathostomatomorpha</taxon>
        <taxon>Gnathostomatoidea</taxon>
        <taxon>Gnathostomatidae</taxon>
        <taxon>Gnathostoma</taxon>
    </lineage>
</organism>
<evidence type="ECO:0000313" key="4">
    <source>
        <dbReference type="Proteomes" id="UP001608902"/>
    </source>
</evidence>
<protein>
    <recommendedName>
        <fullName evidence="1">RNA-dependent RNA polymerase</fullName>
        <ecNumber evidence="1">2.7.7.48</ecNumber>
    </recommendedName>
</protein>
<comment type="catalytic activity">
    <reaction evidence="1">
        <text>RNA(n) + a ribonucleoside 5'-triphosphate = RNA(n+1) + diphosphate</text>
        <dbReference type="Rhea" id="RHEA:21248"/>
        <dbReference type="Rhea" id="RHEA-COMP:14527"/>
        <dbReference type="Rhea" id="RHEA-COMP:17342"/>
        <dbReference type="ChEBI" id="CHEBI:33019"/>
        <dbReference type="ChEBI" id="CHEBI:61557"/>
        <dbReference type="ChEBI" id="CHEBI:140395"/>
        <dbReference type="EC" id="2.7.7.48"/>
    </reaction>
</comment>
<dbReference type="PANTHER" id="PTHR23079:SF55">
    <property type="entry name" value="RNA-DIRECTED RNA POLYMERASE"/>
    <property type="match status" value="1"/>
</dbReference>
<proteinExistence type="inferred from homology"/>
<dbReference type="GO" id="GO:0031047">
    <property type="term" value="P:regulatory ncRNA-mediated gene silencing"/>
    <property type="evidence" value="ECO:0007669"/>
    <property type="project" value="UniProtKB-KW"/>
</dbReference>
<dbReference type="Proteomes" id="UP001608902">
    <property type="component" value="Unassembled WGS sequence"/>
</dbReference>
<feature type="domain" description="RDRP core" evidence="2">
    <location>
        <begin position="3"/>
        <end position="207"/>
    </location>
</feature>
<dbReference type="EMBL" id="JBGFUD010007636">
    <property type="protein sequence ID" value="MFH4981663.1"/>
    <property type="molecule type" value="Genomic_DNA"/>
</dbReference>
<gene>
    <name evidence="3" type="ORF">AB6A40_008372</name>
</gene>